<gene>
    <name evidence="4" type="ORF">EWH70_34500</name>
</gene>
<dbReference type="Proteomes" id="UP000292003">
    <property type="component" value="Unassembled WGS sequence"/>
</dbReference>
<feature type="compositionally biased region" description="Basic and acidic residues" evidence="2">
    <location>
        <begin position="220"/>
        <end position="230"/>
    </location>
</feature>
<evidence type="ECO:0000313" key="4">
    <source>
        <dbReference type="EMBL" id="RZQ59423.1"/>
    </source>
</evidence>
<dbReference type="PANTHER" id="PTHR39159:SF1">
    <property type="entry name" value="UPF0374 PROTEIN YGAC"/>
    <property type="match status" value="1"/>
</dbReference>
<dbReference type="InterPro" id="IPR035930">
    <property type="entry name" value="FomD-like_sf"/>
</dbReference>
<keyword evidence="1" id="KW-0378">Hydrolase</keyword>
<accession>A0A4Q7IZB4</accession>
<dbReference type="InterPro" id="IPR050212">
    <property type="entry name" value="Ntdp-like"/>
</dbReference>
<dbReference type="Gene3D" id="2.40.380.10">
    <property type="entry name" value="FomD-like"/>
    <property type="match status" value="1"/>
</dbReference>
<evidence type="ECO:0000259" key="3">
    <source>
        <dbReference type="Pfam" id="PF04167"/>
    </source>
</evidence>
<organism evidence="4 5">
    <name type="scientific">Amycolatopsis suaedae</name>
    <dbReference type="NCBI Taxonomy" id="2510978"/>
    <lineage>
        <taxon>Bacteria</taxon>
        <taxon>Bacillati</taxon>
        <taxon>Actinomycetota</taxon>
        <taxon>Actinomycetes</taxon>
        <taxon>Pseudonocardiales</taxon>
        <taxon>Pseudonocardiaceae</taxon>
        <taxon>Amycolatopsis</taxon>
    </lineage>
</organism>
<dbReference type="PANTHER" id="PTHR39159">
    <property type="match status" value="1"/>
</dbReference>
<dbReference type="OrthoDB" id="3815685at2"/>
<dbReference type="SUPFAM" id="SSF159234">
    <property type="entry name" value="FomD-like"/>
    <property type="match status" value="1"/>
</dbReference>
<evidence type="ECO:0000313" key="5">
    <source>
        <dbReference type="Proteomes" id="UP000292003"/>
    </source>
</evidence>
<sequence length="230" mass="25665">MPTPDDWPAGHTVVERFLRPDSSVGRLHPLRVISDNGGVLLGWMPAGTPITSSKLADGRSLREAPLEQRFRLPRYSRLDVWRGTSTLRRIPDDEWSSVWWFFAETGEFTGWYVNLEVPLGRTASGPDRVDGVLDVAIAPDRTWRWKDEDEAEAAVAAGRLTAKWLVRLRQEGERLIELAEAGRFPFDGSWTDFRPDPAWPVPELPESAVDEPGQQAEADGGGRRADHGAG</sequence>
<reference evidence="4 5" key="1">
    <citation type="submission" date="2019-02" db="EMBL/GenBank/DDBJ databases">
        <title>Draft genome sequence of Amycolatopsis sp. 8-3EHSu isolated from roots of Suaeda maritima.</title>
        <authorList>
            <person name="Duangmal K."/>
            <person name="Chantavorakit T."/>
        </authorList>
    </citation>
    <scope>NUCLEOTIDE SEQUENCE [LARGE SCALE GENOMIC DNA]</scope>
    <source>
        <strain evidence="4 5">8-3EHSu</strain>
    </source>
</reference>
<keyword evidence="5" id="KW-1185">Reference proteome</keyword>
<name>A0A4Q7IZB4_9PSEU</name>
<dbReference type="Pfam" id="PF04167">
    <property type="entry name" value="DUF402"/>
    <property type="match status" value="1"/>
</dbReference>
<feature type="domain" description="DUF402" evidence="3">
    <location>
        <begin position="62"/>
        <end position="184"/>
    </location>
</feature>
<dbReference type="RefSeq" id="WP_130479800.1">
    <property type="nucleotide sequence ID" value="NZ_SFCC01000025.1"/>
</dbReference>
<comment type="caution">
    <text evidence="4">The sequence shown here is derived from an EMBL/GenBank/DDBJ whole genome shotgun (WGS) entry which is preliminary data.</text>
</comment>
<dbReference type="GO" id="GO:0016787">
    <property type="term" value="F:hydrolase activity"/>
    <property type="evidence" value="ECO:0007669"/>
    <property type="project" value="UniProtKB-KW"/>
</dbReference>
<dbReference type="EMBL" id="SFCC01000025">
    <property type="protein sequence ID" value="RZQ59423.1"/>
    <property type="molecule type" value="Genomic_DNA"/>
</dbReference>
<feature type="region of interest" description="Disordered" evidence="2">
    <location>
        <begin position="194"/>
        <end position="230"/>
    </location>
</feature>
<dbReference type="InterPro" id="IPR007295">
    <property type="entry name" value="DUF402"/>
</dbReference>
<protein>
    <submittedName>
        <fullName evidence="4">DUF402 domain-containing protein</fullName>
    </submittedName>
</protein>
<dbReference type="AlphaFoldDB" id="A0A4Q7IZB4"/>
<evidence type="ECO:0000256" key="2">
    <source>
        <dbReference type="SAM" id="MobiDB-lite"/>
    </source>
</evidence>
<proteinExistence type="predicted"/>
<evidence type="ECO:0000256" key="1">
    <source>
        <dbReference type="ARBA" id="ARBA00022801"/>
    </source>
</evidence>